<dbReference type="InterPro" id="IPR036875">
    <property type="entry name" value="Znf_CCHC_sf"/>
</dbReference>
<feature type="compositionally biased region" description="Basic and acidic residues" evidence="3">
    <location>
        <begin position="819"/>
        <end position="850"/>
    </location>
</feature>
<organism evidence="5 6">
    <name type="scientific">Tanacetum coccineum</name>
    <dbReference type="NCBI Taxonomy" id="301880"/>
    <lineage>
        <taxon>Eukaryota</taxon>
        <taxon>Viridiplantae</taxon>
        <taxon>Streptophyta</taxon>
        <taxon>Embryophyta</taxon>
        <taxon>Tracheophyta</taxon>
        <taxon>Spermatophyta</taxon>
        <taxon>Magnoliopsida</taxon>
        <taxon>eudicotyledons</taxon>
        <taxon>Gunneridae</taxon>
        <taxon>Pentapetalae</taxon>
        <taxon>asterids</taxon>
        <taxon>campanulids</taxon>
        <taxon>Asterales</taxon>
        <taxon>Asteraceae</taxon>
        <taxon>Asteroideae</taxon>
        <taxon>Anthemideae</taxon>
        <taxon>Anthemidinae</taxon>
        <taxon>Tanacetum</taxon>
    </lineage>
</organism>
<evidence type="ECO:0000313" key="5">
    <source>
        <dbReference type="EMBL" id="GJS87494.1"/>
    </source>
</evidence>
<dbReference type="Pfam" id="PF14223">
    <property type="entry name" value="Retrotran_gag_2"/>
    <property type="match status" value="1"/>
</dbReference>
<evidence type="ECO:0000256" key="3">
    <source>
        <dbReference type="SAM" id="MobiDB-lite"/>
    </source>
</evidence>
<feature type="region of interest" description="Disordered" evidence="3">
    <location>
        <begin position="268"/>
        <end position="292"/>
    </location>
</feature>
<feature type="coiled-coil region" evidence="2">
    <location>
        <begin position="362"/>
        <end position="431"/>
    </location>
</feature>
<dbReference type="InterPro" id="IPR001878">
    <property type="entry name" value="Znf_CCHC"/>
</dbReference>
<feature type="compositionally biased region" description="Pro residues" evidence="3">
    <location>
        <begin position="1"/>
        <end position="10"/>
    </location>
</feature>
<keyword evidence="6" id="KW-1185">Reference proteome</keyword>
<feature type="region of interest" description="Disordered" evidence="3">
    <location>
        <begin position="791"/>
        <end position="850"/>
    </location>
</feature>
<dbReference type="EMBL" id="BQNB010011202">
    <property type="protein sequence ID" value="GJS87494.1"/>
    <property type="molecule type" value="Genomic_DNA"/>
</dbReference>
<feature type="compositionally biased region" description="Polar residues" evidence="3">
    <location>
        <begin position="1147"/>
        <end position="1157"/>
    </location>
</feature>
<proteinExistence type="predicted"/>
<reference evidence="5" key="1">
    <citation type="journal article" date="2022" name="Int. J. Mol. Sci.">
        <title>Draft Genome of Tanacetum Coccineum: Genomic Comparison of Closely Related Tanacetum-Family Plants.</title>
        <authorList>
            <person name="Yamashiro T."/>
            <person name="Shiraishi A."/>
            <person name="Nakayama K."/>
            <person name="Satake H."/>
        </authorList>
    </citation>
    <scope>NUCLEOTIDE SEQUENCE</scope>
</reference>
<feature type="region of interest" description="Disordered" evidence="3">
    <location>
        <begin position="1"/>
        <end position="42"/>
    </location>
</feature>
<keyword evidence="1" id="KW-0863">Zinc-finger</keyword>
<evidence type="ECO:0000313" key="6">
    <source>
        <dbReference type="Proteomes" id="UP001151760"/>
    </source>
</evidence>
<dbReference type="SUPFAM" id="SSF57756">
    <property type="entry name" value="Retrovirus zinc finger-like domains"/>
    <property type="match status" value="1"/>
</dbReference>
<feature type="region of interest" description="Disordered" evidence="3">
    <location>
        <begin position="718"/>
        <end position="743"/>
    </location>
</feature>
<evidence type="ECO:0000256" key="1">
    <source>
        <dbReference type="PROSITE-ProRule" id="PRU00047"/>
    </source>
</evidence>
<evidence type="ECO:0000256" key="2">
    <source>
        <dbReference type="SAM" id="Coils"/>
    </source>
</evidence>
<gene>
    <name evidence="5" type="ORF">Tco_0770130</name>
</gene>
<keyword evidence="1" id="KW-0862">Zinc</keyword>
<dbReference type="Proteomes" id="UP001151760">
    <property type="component" value="Unassembled WGS sequence"/>
</dbReference>
<sequence length="1408" mass="159580">MAEQDTPPPTITAMKIPLIKKGEQSSPSAPPAPKTAKQLATKRNRERVKSILLLAIPDEYLLKFRNVLDAKSLREVIKSRFGGNDESKKMQTNVLKHQFENFTTAPNESLDKAYDRFQKLISQMEVYAAPVSKEDINQKFLRSLPPSWSQIALIMRNKPDIDQTDIHDLYNNLRVYEDEIKRSSSSTSNSQNLDFLSSENTSRTNEIDADDLEELDLRWQVAMLTIRVKKLFQKTGRNLDFKERQPVSFDKSKIECYNCHRKGHFARECNSGRNQGKRPYGDNSRRNVPITESSSQALVAQDGLGGYDWSNDFDEPVNYALMAISSSSLSSSSETKVQNCSKQCLESFKTLQKNFDSERKKHNRARLEIQGYELALESLESRILGHEKNELAWGEKYEFQNYELKCREIKINNLQMELEKVVKERGELKLKTEKWEESSKNLSQLLNSQMSARDKTGLGYWKRISDKRTKNEAKNDKTESTSLFLLLKFVLSCLLDIGNHLCSALLLGIMYFRVNSVSIIVSPASSLVSTGRRGPTITPVPDEATTTRVGVDTEGATTTTTGLDAGLDSGNIHESPLRSYETPLHEGHTSGSVKDSLKLQELMVLVPKLESKVDSLEKELKETKQTLGSAILTLVKKVKSLEVALKRKTKRVVVSDLEDEETEAQRRKIQELDDDPLVSLVKDFVTPTKTNSASREAQEEDISPTTLEAAKTLSKVASQKARSIDKGRRYKRRKVSKGKDAEAEVNTDNIRINTGSEDFSTGSLGVSTGTGLVSTLSIVQTTKVTIPSLIKSQREGKAPMTTEEIQATKRTKAQIQQEEAAKRISKEEELSEQQKKRKAEVQEDAQHYTEEDWDTIRAKLEANAKLTKSLQGESMTGEDFAKRMLKTEFEKLVKSIENLVPIEADERVKRQGVQLEQDFSKKQKIEDVPEETVEEPMKKIGKRKKQIARKGIHIDKSAHDDAEEENEAFMKDKVTGASSESKEEINVIPTTIKPPSIIDNEKVWQNRPKEMYDRVLWGDLKTMFDPPLIHCLTLDASSIYMLADRKYPLSKDACQVMLKMKLLDGTKDEVKSLEVALKRKTKRVVVSDLEDEETEAQGRKIQELDDDPLVSLVKDFVTPTKTKSASREAQEEDISPTTLEAAKTLSKVASQKASQRNGKAPMTTEEIQVLKRTKDNSKEEAWISKEEELSEQQKKRKAEVQEDAQHYTKEDWDTIKAKLEANAELTKSLQGESMTGEDFAKRMLEQEYSKKQKIVVEDVPEEKVEEPVKKRGKRKKQIARKGIHIDKTAQEEVEEEKEAFMKDKVTGASLESEEGIDAILTAIKPPSIVDWKIIPQSGLKCVYQIIRIDGSDKIYMSCIDCIYMLADRKYPLSKDACQVMLKMKLLDGTKDEVCYQLLKMIEKQEGIR</sequence>
<dbReference type="Gene3D" id="4.10.60.10">
    <property type="entry name" value="Zinc finger, CCHC-type"/>
    <property type="match status" value="1"/>
</dbReference>
<comment type="caution">
    <text evidence="5">The sequence shown here is derived from an EMBL/GenBank/DDBJ whole genome shotgun (WGS) entry which is preliminary data.</text>
</comment>
<keyword evidence="1" id="KW-0479">Metal-binding</keyword>
<feature type="domain" description="CCHC-type" evidence="4">
    <location>
        <begin position="256"/>
        <end position="269"/>
    </location>
</feature>
<feature type="region of interest" description="Disordered" evidence="3">
    <location>
        <begin position="1147"/>
        <end position="1190"/>
    </location>
</feature>
<name>A0ABQ4ZBC3_9ASTR</name>
<feature type="compositionally biased region" description="Basic and acidic residues" evidence="3">
    <location>
        <begin position="1168"/>
        <end position="1190"/>
    </location>
</feature>
<feature type="coiled-coil region" evidence="2">
    <location>
        <begin position="599"/>
        <end position="633"/>
    </location>
</feature>
<protein>
    <submittedName>
        <fullName evidence="5">Ribonuclease H-like domain-containing protein</fullName>
    </submittedName>
</protein>
<dbReference type="SMART" id="SM00343">
    <property type="entry name" value="ZnF_C2HC"/>
    <property type="match status" value="1"/>
</dbReference>
<dbReference type="PROSITE" id="PS50158">
    <property type="entry name" value="ZF_CCHC"/>
    <property type="match status" value="1"/>
</dbReference>
<evidence type="ECO:0000259" key="4">
    <source>
        <dbReference type="PROSITE" id="PS50158"/>
    </source>
</evidence>
<accession>A0ABQ4ZBC3</accession>
<reference evidence="5" key="2">
    <citation type="submission" date="2022-01" db="EMBL/GenBank/DDBJ databases">
        <authorList>
            <person name="Yamashiro T."/>
            <person name="Shiraishi A."/>
            <person name="Satake H."/>
            <person name="Nakayama K."/>
        </authorList>
    </citation>
    <scope>NUCLEOTIDE SEQUENCE</scope>
</reference>
<keyword evidence="2" id="KW-0175">Coiled coil</keyword>